<reference evidence="2 4" key="2">
    <citation type="submission" date="2020-07" db="EMBL/GenBank/DDBJ databases">
        <title>Identification of Halomonas strains.</title>
        <authorList>
            <person name="Xiao Z."/>
            <person name="Shen J."/>
        </authorList>
    </citation>
    <scope>NUCLEOTIDE SEQUENCE [LARGE SCALE GENOMIC DNA]</scope>
    <source>
        <strain evidence="2 4">DSM 17331</strain>
    </source>
</reference>
<evidence type="ECO:0000313" key="5">
    <source>
        <dbReference type="Proteomes" id="UP000814353"/>
    </source>
</evidence>
<organism evidence="2 4">
    <name type="scientific">Billgrantia kenyensis</name>
    <dbReference type="NCBI Taxonomy" id="321266"/>
    <lineage>
        <taxon>Bacteria</taxon>
        <taxon>Pseudomonadati</taxon>
        <taxon>Pseudomonadota</taxon>
        <taxon>Gammaproteobacteria</taxon>
        <taxon>Oceanospirillales</taxon>
        <taxon>Halomonadaceae</taxon>
        <taxon>Billgrantia</taxon>
    </lineage>
</organism>
<dbReference type="CDD" id="cd07244">
    <property type="entry name" value="FosA"/>
    <property type="match status" value="1"/>
</dbReference>
<evidence type="ECO:0000313" key="4">
    <source>
        <dbReference type="Proteomes" id="UP000518091"/>
    </source>
</evidence>
<keyword evidence="5" id="KW-1185">Reference proteome</keyword>
<evidence type="ECO:0000313" key="3">
    <source>
        <dbReference type="EMBL" id="MCG6663731.1"/>
    </source>
</evidence>
<dbReference type="EMBL" id="JABFUB010000030">
    <property type="protein sequence ID" value="MCG6663731.1"/>
    <property type="molecule type" value="Genomic_DNA"/>
</dbReference>
<comment type="caution">
    <text evidence="2">The sequence shown here is derived from an EMBL/GenBank/DDBJ whole genome shotgun (WGS) entry which is preliminary data.</text>
</comment>
<dbReference type="InterPro" id="IPR029068">
    <property type="entry name" value="Glyas_Bleomycin-R_OHBP_Dase"/>
</dbReference>
<dbReference type="PANTHER" id="PTHR21366:SF14">
    <property type="entry name" value="GLYOXALASE DOMAIN-CONTAINING PROTEIN 5"/>
    <property type="match status" value="1"/>
</dbReference>
<reference evidence="3 5" key="1">
    <citation type="submission" date="2020-05" db="EMBL/GenBank/DDBJ databases">
        <title>Comparative genomic analysis of denitrifying bacteria from Halomonas genus.</title>
        <authorList>
            <person name="Wang L."/>
            <person name="Shao Z."/>
        </authorList>
    </citation>
    <scope>NUCLEOTIDE SEQUENCE [LARGE SCALE GENOMIC DNA]</scope>
    <source>
        <strain evidence="3 5">DSM 17331</strain>
    </source>
</reference>
<dbReference type="Proteomes" id="UP000814353">
    <property type="component" value="Unassembled WGS sequence"/>
</dbReference>
<dbReference type="PROSITE" id="PS51819">
    <property type="entry name" value="VOC"/>
    <property type="match status" value="1"/>
</dbReference>
<dbReference type="Proteomes" id="UP000518091">
    <property type="component" value="Unassembled WGS sequence"/>
</dbReference>
<dbReference type="SUPFAM" id="SSF54593">
    <property type="entry name" value="Glyoxalase/Bleomycin resistance protein/Dihydroxybiphenyl dioxygenase"/>
    <property type="match status" value="1"/>
</dbReference>
<keyword evidence="2" id="KW-0808">Transferase</keyword>
<accession>A0A7V9W4R8</accession>
<dbReference type="Gene3D" id="3.10.180.10">
    <property type="entry name" value="2,3-Dihydroxybiphenyl 1,2-Dioxygenase, domain 1"/>
    <property type="match status" value="1"/>
</dbReference>
<dbReference type="RefSeq" id="WP_181516875.1">
    <property type="nucleotide sequence ID" value="NZ_JABFUB010000030.1"/>
</dbReference>
<dbReference type="EMBL" id="JACEFT010000040">
    <property type="protein sequence ID" value="MBA2781004.1"/>
    <property type="molecule type" value="Genomic_DNA"/>
</dbReference>
<evidence type="ECO:0000313" key="2">
    <source>
        <dbReference type="EMBL" id="MBA2781004.1"/>
    </source>
</evidence>
<evidence type="ECO:0000259" key="1">
    <source>
        <dbReference type="PROSITE" id="PS51819"/>
    </source>
</evidence>
<sequence>MITGINHLTLAVRDLQRSFDFYTRVVGLQPIVKWARGAYLQAGEDWICLSLDDRTRTGPLPEYTHVALSVEAEAFSRCAGAIREQGVTIWKENRSEGDSLYFLDPDGHKLEIHAGDLASRLAELREKPYEGLEWYR</sequence>
<dbReference type="InterPro" id="IPR004360">
    <property type="entry name" value="Glyas_Fos-R_dOase_dom"/>
</dbReference>
<dbReference type="AlphaFoldDB" id="A0A7V9W4R8"/>
<dbReference type="GO" id="GO:0016740">
    <property type="term" value="F:transferase activity"/>
    <property type="evidence" value="ECO:0007669"/>
    <property type="project" value="UniProtKB-KW"/>
</dbReference>
<feature type="domain" description="VOC" evidence="1">
    <location>
        <begin position="4"/>
        <end position="115"/>
    </location>
</feature>
<protein>
    <submittedName>
        <fullName evidence="2 3">Glutathione transferase</fullName>
    </submittedName>
</protein>
<dbReference type="InterPro" id="IPR050383">
    <property type="entry name" value="GlyoxalaseI/FosfomycinResist"/>
</dbReference>
<dbReference type="InterPro" id="IPR037523">
    <property type="entry name" value="VOC_core"/>
</dbReference>
<dbReference type="PANTHER" id="PTHR21366">
    <property type="entry name" value="GLYOXALASE FAMILY PROTEIN"/>
    <property type="match status" value="1"/>
</dbReference>
<dbReference type="Pfam" id="PF00903">
    <property type="entry name" value="Glyoxalase"/>
    <property type="match status" value="1"/>
</dbReference>
<gene>
    <name evidence="2" type="ORF">H1D44_19145</name>
    <name evidence="3" type="ORF">HOP48_19555</name>
</gene>
<proteinExistence type="predicted"/>
<name>A0A7V9W4R8_9GAMM</name>